<dbReference type="AlphaFoldDB" id="A0A2M9HSM6"/>
<evidence type="ECO:0000313" key="3">
    <source>
        <dbReference type="Proteomes" id="UP000228755"/>
    </source>
</evidence>
<evidence type="ECO:0000259" key="1">
    <source>
        <dbReference type="PROSITE" id="PS51186"/>
    </source>
</evidence>
<reference evidence="2 3" key="1">
    <citation type="submission" date="2017-11" db="EMBL/GenBank/DDBJ databases">
        <title>Draft genome sequences of strains TRE 1, TRE D, TRE H and TRI 7, isolated from tamarins, belonging to four potential novel Bifidobacterium species.</title>
        <authorList>
            <person name="Mattarelli P."/>
            <person name="Modesto M."/>
            <person name="Bonetti A."/>
            <person name="Puglisi E."/>
            <person name="Morelli L."/>
        </authorList>
    </citation>
    <scope>NUCLEOTIDE SEQUENCE [LARGE SCALE GENOMIC DNA]</scope>
    <source>
        <strain evidence="3">TRED</strain>
    </source>
</reference>
<dbReference type="InterPro" id="IPR016181">
    <property type="entry name" value="Acyl_CoA_acyltransferase"/>
</dbReference>
<name>A0A2M9HSM6_9BIFI</name>
<dbReference type="OrthoDB" id="9812192at2"/>
<dbReference type="PROSITE" id="PS51186">
    <property type="entry name" value="GNAT"/>
    <property type="match status" value="1"/>
</dbReference>
<sequence>MRVIIRKYRPSDATATMQVFRRAILETASRDYDTEQTRMWASRTGSAAGWNIRRMAAHTWVAALADDACDGDSPDSAIGTPIGFIDVDDSGYIDMLFVAPAYGRLGVATLLLARVEQFTADHGIVRLAVHASITAHPFFARHGFRTVETRHPTIGTVSFTNYLMTRP</sequence>
<organism evidence="2 3">
    <name type="scientific">Bifidobacterium scaligerum</name>
    <dbReference type="NCBI Taxonomy" id="2052656"/>
    <lineage>
        <taxon>Bacteria</taxon>
        <taxon>Bacillati</taxon>
        <taxon>Actinomycetota</taxon>
        <taxon>Actinomycetes</taxon>
        <taxon>Bifidobacteriales</taxon>
        <taxon>Bifidobacteriaceae</taxon>
        <taxon>Bifidobacterium</taxon>
    </lineage>
</organism>
<accession>A0A2M9HSM6</accession>
<dbReference type="PANTHER" id="PTHR43451">
    <property type="entry name" value="ACETYLTRANSFERASE (GNAT) FAMILY PROTEIN"/>
    <property type="match status" value="1"/>
</dbReference>
<gene>
    <name evidence="2" type="ORF">CUU80_01285</name>
</gene>
<keyword evidence="2" id="KW-0808">Transferase</keyword>
<dbReference type="InterPro" id="IPR052564">
    <property type="entry name" value="N-acetyltrans/Recomb-assoc"/>
</dbReference>
<comment type="caution">
    <text evidence="2">The sequence shown here is derived from an EMBL/GenBank/DDBJ whole genome shotgun (WGS) entry which is preliminary data.</text>
</comment>
<dbReference type="Proteomes" id="UP000228755">
    <property type="component" value="Unassembled WGS sequence"/>
</dbReference>
<dbReference type="SUPFAM" id="SSF55729">
    <property type="entry name" value="Acyl-CoA N-acyltransferases (Nat)"/>
    <property type="match status" value="1"/>
</dbReference>
<dbReference type="InterPro" id="IPR000182">
    <property type="entry name" value="GNAT_dom"/>
</dbReference>
<dbReference type="PANTHER" id="PTHR43451:SF1">
    <property type="entry name" value="ACETYLTRANSFERASE"/>
    <property type="match status" value="1"/>
</dbReference>
<dbReference type="EMBL" id="PGLQ01000001">
    <property type="protein sequence ID" value="PJM79807.1"/>
    <property type="molecule type" value="Genomic_DNA"/>
</dbReference>
<evidence type="ECO:0000313" key="2">
    <source>
        <dbReference type="EMBL" id="PJM79807.1"/>
    </source>
</evidence>
<dbReference type="Pfam" id="PF13673">
    <property type="entry name" value="Acetyltransf_10"/>
    <property type="match status" value="1"/>
</dbReference>
<keyword evidence="3" id="KW-1185">Reference proteome</keyword>
<feature type="domain" description="N-acetyltransferase" evidence="1">
    <location>
        <begin position="3"/>
        <end position="167"/>
    </location>
</feature>
<dbReference type="GO" id="GO:0016747">
    <property type="term" value="F:acyltransferase activity, transferring groups other than amino-acyl groups"/>
    <property type="evidence" value="ECO:0007669"/>
    <property type="project" value="InterPro"/>
</dbReference>
<dbReference type="CDD" id="cd04301">
    <property type="entry name" value="NAT_SF"/>
    <property type="match status" value="1"/>
</dbReference>
<dbReference type="Gene3D" id="3.40.630.30">
    <property type="match status" value="1"/>
</dbReference>
<proteinExistence type="predicted"/>
<protein>
    <submittedName>
        <fullName evidence="2">GNAT family N-acetyltransferase</fullName>
    </submittedName>
</protein>